<dbReference type="AlphaFoldDB" id="A0AAV2FA03"/>
<evidence type="ECO:0000313" key="2">
    <source>
        <dbReference type="EMBL" id="CAL1394525.1"/>
    </source>
</evidence>
<evidence type="ECO:0000313" key="3">
    <source>
        <dbReference type="Proteomes" id="UP001497516"/>
    </source>
</evidence>
<accession>A0AAV2FA03</accession>
<proteinExistence type="predicted"/>
<dbReference type="EMBL" id="OZ034819">
    <property type="protein sequence ID" value="CAL1394525.1"/>
    <property type="molecule type" value="Genomic_DNA"/>
</dbReference>
<gene>
    <name evidence="2" type="ORF">LTRI10_LOCUS35022</name>
</gene>
<keyword evidence="3" id="KW-1185">Reference proteome</keyword>
<feature type="region of interest" description="Disordered" evidence="1">
    <location>
        <begin position="1"/>
        <end position="33"/>
    </location>
</feature>
<name>A0AAV2FA03_9ROSI</name>
<dbReference type="Proteomes" id="UP001497516">
    <property type="component" value="Chromosome 6"/>
</dbReference>
<sequence>MATSVWESGRANAAEQSMSSVQGRRWEKHWPTEEERREMKLRKSGVMVAGWDSGCVVGFVTGRGRATVFPDGGYNPDAV</sequence>
<feature type="compositionally biased region" description="Basic and acidic residues" evidence="1">
    <location>
        <begin position="24"/>
        <end position="33"/>
    </location>
</feature>
<reference evidence="2 3" key="1">
    <citation type="submission" date="2024-04" db="EMBL/GenBank/DDBJ databases">
        <authorList>
            <person name="Fracassetti M."/>
        </authorList>
    </citation>
    <scope>NUCLEOTIDE SEQUENCE [LARGE SCALE GENOMIC DNA]</scope>
</reference>
<protein>
    <submittedName>
        <fullName evidence="2">Uncharacterized protein</fullName>
    </submittedName>
</protein>
<evidence type="ECO:0000256" key="1">
    <source>
        <dbReference type="SAM" id="MobiDB-lite"/>
    </source>
</evidence>
<organism evidence="2 3">
    <name type="scientific">Linum trigynum</name>
    <dbReference type="NCBI Taxonomy" id="586398"/>
    <lineage>
        <taxon>Eukaryota</taxon>
        <taxon>Viridiplantae</taxon>
        <taxon>Streptophyta</taxon>
        <taxon>Embryophyta</taxon>
        <taxon>Tracheophyta</taxon>
        <taxon>Spermatophyta</taxon>
        <taxon>Magnoliopsida</taxon>
        <taxon>eudicotyledons</taxon>
        <taxon>Gunneridae</taxon>
        <taxon>Pentapetalae</taxon>
        <taxon>rosids</taxon>
        <taxon>fabids</taxon>
        <taxon>Malpighiales</taxon>
        <taxon>Linaceae</taxon>
        <taxon>Linum</taxon>
    </lineage>
</organism>